<dbReference type="EMBL" id="ACEC01000046">
    <property type="protein sequence ID" value="EEG30929.1"/>
    <property type="molecule type" value="Genomic_DNA"/>
</dbReference>
<dbReference type="PANTHER" id="PTHR48111">
    <property type="entry name" value="REGULATOR OF RPOS"/>
    <property type="match status" value="1"/>
</dbReference>
<evidence type="ECO:0000256" key="4">
    <source>
        <dbReference type="ARBA" id="ARBA00023015"/>
    </source>
</evidence>
<dbReference type="InterPro" id="IPR039420">
    <property type="entry name" value="WalR-like"/>
</dbReference>
<dbReference type="SMART" id="SM00862">
    <property type="entry name" value="Trans_reg_C"/>
    <property type="match status" value="1"/>
</dbReference>
<keyword evidence="2 8" id="KW-0597">Phosphoprotein</keyword>
<dbReference type="Pfam" id="PF00486">
    <property type="entry name" value="Trans_reg_C"/>
    <property type="match status" value="1"/>
</dbReference>
<feature type="DNA-binding region" description="OmpR/PhoB-type" evidence="9">
    <location>
        <begin position="136"/>
        <end position="231"/>
    </location>
</feature>
<dbReference type="InterPro" id="IPR001789">
    <property type="entry name" value="Sig_transdc_resp-reg_receiver"/>
</dbReference>
<dbReference type="Proteomes" id="UP000003340">
    <property type="component" value="Unassembled WGS sequence"/>
</dbReference>
<organism evidence="12 13">
    <name type="scientific">[Clostridium] methylpentosum DSM 5476</name>
    <dbReference type="NCBI Taxonomy" id="537013"/>
    <lineage>
        <taxon>Bacteria</taxon>
        <taxon>Bacillati</taxon>
        <taxon>Bacillota</taxon>
        <taxon>Clostridia</taxon>
        <taxon>Eubacteriales</taxon>
        <taxon>Oscillospiraceae</taxon>
        <taxon>Oscillospiraceae incertae sedis</taxon>
    </lineage>
</organism>
<feature type="domain" description="OmpR/PhoB-type" evidence="11">
    <location>
        <begin position="136"/>
        <end position="231"/>
    </location>
</feature>
<dbReference type="GO" id="GO:0000976">
    <property type="term" value="F:transcription cis-regulatory region binding"/>
    <property type="evidence" value="ECO:0007669"/>
    <property type="project" value="TreeGrafter"/>
</dbReference>
<gene>
    <name evidence="12" type="ORF">CLOSTMETH_01408</name>
</gene>
<reference evidence="12 13" key="1">
    <citation type="submission" date="2009-01" db="EMBL/GenBank/DDBJ databases">
        <authorList>
            <person name="Fulton L."/>
            <person name="Clifton S."/>
            <person name="Fulton B."/>
            <person name="Xu J."/>
            <person name="Minx P."/>
            <person name="Pepin K.H."/>
            <person name="Johnson M."/>
            <person name="Bhonagiri V."/>
            <person name="Nash W.E."/>
            <person name="Mardis E.R."/>
            <person name="Wilson R.K."/>
        </authorList>
    </citation>
    <scope>NUCLEOTIDE SEQUENCE [LARGE SCALE GENOMIC DNA]</scope>
    <source>
        <strain evidence="12 13">DSM 5476</strain>
    </source>
</reference>
<feature type="modified residue" description="4-aspartylphosphate" evidence="8">
    <location>
        <position position="66"/>
    </location>
</feature>
<dbReference type="HOGENOM" id="CLU_000445_30_3_9"/>
<keyword evidence="3" id="KW-0902">Two-component regulatory system</keyword>
<name>C0EC39_9FIRM</name>
<dbReference type="GO" id="GO:0032993">
    <property type="term" value="C:protein-DNA complex"/>
    <property type="evidence" value="ECO:0007669"/>
    <property type="project" value="TreeGrafter"/>
</dbReference>
<proteinExistence type="predicted"/>
<dbReference type="Gene3D" id="3.40.50.2300">
    <property type="match status" value="1"/>
</dbReference>
<dbReference type="InterPro" id="IPR016032">
    <property type="entry name" value="Sig_transdc_resp-reg_C-effctor"/>
</dbReference>
<evidence type="ECO:0000256" key="5">
    <source>
        <dbReference type="ARBA" id="ARBA00023125"/>
    </source>
</evidence>
<dbReference type="AlphaFoldDB" id="C0EC39"/>
<evidence type="ECO:0000256" key="7">
    <source>
        <dbReference type="ARBA" id="ARBA00024867"/>
    </source>
</evidence>
<evidence type="ECO:0000256" key="8">
    <source>
        <dbReference type="PROSITE-ProRule" id="PRU00169"/>
    </source>
</evidence>
<dbReference type="STRING" id="537013.CLOSTMETH_01408"/>
<dbReference type="eggNOG" id="COG0745">
    <property type="taxonomic scope" value="Bacteria"/>
</dbReference>
<dbReference type="GO" id="GO:0005829">
    <property type="term" value="C:cytosol"/>
    <property type="evidence" value="ECO:0007669"/>
    <property type="project" value="TreeGrafter"/>
</dbReference>
<evidence type="ECO:0000256" key="6">
    <source>
        <dbReference type="ARBA" id="ARBA00023163"/>
    </source>
</evidence>
<dbReference type="Pfam" id="PF00072">
    <property type="entry name" value="Response_reg"/>
    <property type="match status" value="1"/>
</dbReference>
<evidence type="ECO:0000256" key="9">
    <source>
        <dbReference type="PROSITE-ProRule" id="PRU01091"/>
    </source>
</evidence>
<keyword evidence="13" id="KW-1185">Reference proteome</keyword>
<keyword evidence="5 9" id="KW-0238">DNA-binding</keyword>
<dbReference type="SUPFAM" id="SSF52172">
    <property type="entry name" value="CheY-like"/>
    <property type="match status" value="1"/>
</dbReference>
<evidence type="ECO:0000313" key="13">
    <source>
        <dbReference type="Proteomes" id="UP000003340"/>
    </source>
</evidence>
<dbReference type="InterPro" id="IPR036388">
    <property type="entry name" value="WH-like_DNA-bd_sf"/>
</dbReference>
<sequence length="233" mass="27136">MRYTIPIKTRGEDTMIKILIVEDDAAIANLIRVSLTDAGYSCQNAPDGITASNLIERNRYDLILLDIMLPEINGYELMEYIRPTGTPVIFLTARSEVRERVKGLHLGAEDYITKPFEIIELLARIEVVLRRYNKFSRMLTEGEVQIDTESRLVHKNGKKIDLTIKEYELLLLFVRNKNIALFREVIFERVWESDYLGDSRTVDLHVQRLRKKLGWEKKIKSVYKVGYRLEGDV</sequence>
<dbReference type="Gene3D" id="1.10.10.10">
    <property type="entry name" value="Winged helix-like DNA-binding domain superfamily/Winged helix DNA-binding domain"/>
    <property type="match status" value="1"/>
</dbReference>
<protein>
    <recommendedName>
        <fullName evidence="1">Stage 0 sporulation protein A homolog</fullName>
    </recommendedName>
</protein>
<dbReference type="InterPro" id="IPR001867">
    <property type="entry name" value="OmpR/PhoB-type_DNA-bd"/>
</dbReference>
<dbReference type="PANTHER" id="PTHR48111:SF1">
    <property type="entry name" value="TWO-COMPONENT RESPONSE REGULATOR ORR33"/>
    <property type="match status" value="1"/>
</dbReference>
<feature type="domain" description="Response regulatory" evidence="10">
    <location>
        <begin position="17"/>
        <end position="129"/>
    </location>
</feature>
<dbReference type="GO" id="GO:0000156">
    <property type="term" value="F:phosphorelay response regulator activity"/>
    <property type="evidence" value="ECO:0007669"/>
    <property type="project" value="TreeGrafter"/>
</dbReference>
<keyword evidence="6" id="KW-0804">Transcription</keyword>
<dbReference type="GO" id="GO:0006355">
    <property type="term" value="P:regulation of DNA-templated transcription"/>
    <property type="evidence" value="ECO:0007669"/>
    <property type="project" value="InterPro"/>
</dbReference>
<evidence type="ECO:0000259" key="11">
    <source>
        <dbReference type="PROSITE" id="PS51755"/>
    </source>
</evidence>
<dbReference type="CDD" id="cd00383">
    <property type="entry name" value="trans_reg_C"/>
    <property type="match status" value="1"/>
</dbReference>
<evidence type="ECO:0000256" key="1">
    <source>
        <dbReference type="ARBA" id="ARBA00018672"/>
    </source>
</evidence>
<dbReference type="Gene3D" id="6.10.250.690">
    <property type="match status" value="1"/>
</dbReference>
<comment type="caution">
    <text evidence="12">The sequence shown here is derived from an EMBL/GenBank/DDBJ whole genome shotgun (WGS) entry which is preliminary data.</text>
</comment>
<dbReference type="PROSITE" id="PS50110">
    <property type="entry name" value="RESPONSE_REGULATORY"/>
    <property type="match status" value="1"/>
</dbReference>
<dbReference type="SMART" id="SM00448">
    <property type="entry name" value="REC"/>
    <property type="match status" value="1"/>
</dbReference>
<comment type="function">
    <text evidence="7">May play the central regulatory role in sporulation. It may be an element of the effector pathway responsible for the activation of sporulation genes in response to nutritional stress. Spo0A may act in concert with spo0H (a sigma factor) to control the expression of some genes that are critical to the sporulation process.</text>
</comment>
<dbReference type="InterPro" id="IPR011006">
    <property type="entry name" value="CheY-like_superfamily"/>
</dbReference>
<evidence type="ECO:0000256" key="3">
    <source>
        <dbReference type="ARBA" id="ARBA00023012"/>
    </source>
</evidence>
<dbReference type="FunFam" id="3.40.50.2300:FF:000001">
    <property type="entry name" value="DNA-binding response regulator PhoB"/>
    <property type="match status" value="1"/>
</dbReference>
<evidence type="ECO:0000313" key="12">
    <source>
        <dbReference type="EMBL" id="EEG30929.1"/>
    </source>
</evidence>
<dbReference type="SUPFAM" id="SSF46894">
    <property type="entry name" value="C-terminal effector domain of the bipartite response regulators"/>
    <property type="match status" value="1"/>
</dbReference>
<keyword evidence="4" id="KW-0805">Transcription regulation</keyword>
<accession>C0EC39</accession>
<reference evidence="12 13" key="2">
    <citation type="submission" date="2009-02" db="EMBL/GenBank/DDBJ databases">
        <title>Draft genome sequence of Clostridium methylpentosum (DSM 5476).</title>
        <authorList>
            <person name="Sudarsanam P."/>
            <person name="Ley R."/>
            <person name="Guruge J."/>
            <person name="Turnbaugh P.J."/>
            <person name="Mahowald M."/>
            <person name="Liep D."/>
            <person name="Gordon J."/>
        </authorList>
    </citation>
    <scope>NUCLEOTIDE SEQUENCE [LARGE SCALE GENOMIC DNA]</scope>
    <source>
        <strain evidence="12 13">DSM 5476</strain>
    </source>
</reference>
<evidence type="ECO:0000256" key="2">
    <source>
        <dbReference type="ARBA" id="ARBA00022553"/>
    </source>
</evidence>
<dbReference type="PROSITE" id="PS51755">
    <property type="entry name" value="OMPR_PHOB"/>
    <property type="match status" value="1"/>
</dbReference>
<evidence type="ECO:0000259" key="10">
    <source>
        <dbReference type="PROSITE" id="PS50110"/>
    </source>
</evidence>